<organism evidence="2">
    <name type="scientific">marine metagenome</name>
    <dbReference type="NCBI Taxonomy" id="408172"/>
    <lineage>
        <taxon>unclassified sequences</taxon>
        <taxon>metagenomes</taxon>
        <taxon>ecological metagenomes</taxon>
    </lineage>
</organism>
<feature type="transmembrane region" description="Helical" evidence="1">
    <location>
        <begin position="24"/>
        <end position="43"/>
    </location>
</feature>
<dbReference type="AlphaFoldDB" id="A0A381T4N4"/>
<gene>
    <name evidence="2" type="ORF">METZ01_LOCUS63538</name>
</gene>
<sequence length="45" mass="4961">MLLAQIGLFPNLWHQHLVSKVPDVLVDAIIVPVLTALLLIGYLNV</sequence>
<accession>A0A381T4N4</accession>
<dbReference type="EMBL" id="UINC01003962">
    <property type="protein sequence ID" value="SVA10684.1"/>
    <property type="molecule type" value="Genomic_DNA"/>
</dbReference>
<proteinExistence type="predicted"/>
<evidence type="ECO:0000313" key="2">
    <source>
        <dbReference type="EMBL" id="SVA10684.1"/>
    </source>
</evidence>
<evidence type="ECO:0000256" key="1">
    <source>
        <dbReference type="SAM" id="Phobius"/>
    </source>
</evidence>
<keyword evidence="1" id="KW-1133">Transmembrane helix</keyword>
<keyword evidence="1" id="KW-0812">Transmembrane</keyword>
<reference evidence="2" key="1">
    <citation type="submission" date="2018-05" db="EMBL/GenBank/DDBJ databases">
        <authorList>
            <person name="Lanie J.A."/>
            <person name="Ng W.-L."/>
            <person name="Kazmierczak K.M."/>
            <person name="Andrzejewski T.M."/>
            <person name="Davidsen T.M."/>
            <person name="Wayne K.J."/>
            <person name="Tettelin H."/>
            <person name="Glass J.I."/>
            <person name="Rusch D."/>
            <person name="Podicherti R."/>
            <person name="Tsui H.-C.T."/>
            <person name="Winkler M.E."/>
        </authorList>
    </citation>
    <scope>NUCLEOTIDE SEQUENCE</scope>
</reference>
<keyword evidence="1" id="KW-0472">Membrane</keyword>
<name>A0A381T4N4_9ZZZZ</name>
<protein>
    <submittedName>
        <fullName evidence="2">Uncharacterized protein</fullName>
    </submittedName>
</protein>